<dbReference type="GO" id="GO:0004934">
    <property type="term" value="F:mating-type alpha-factor pheromone receptor activity"/>
    <property type="evidence" value="ECO:0007669"/>
    <property type="project" value="InterPro"/>
</dbReference>
<keyword evidence="5 10" id="KW-1133">Transmembrane helix</keyword>
<evidence type="ECO:0000256" key="5">
    <source>
        <dbReference type="ARBA" id="ARBA00022989"/>
    </source>
</evidence>
<keyword evidence="4 10" id="KW-0812">Transmembrane</keyword>
<dbReference type="PANTHER" id="PTHR28097">
    <property type="entry name" value="PHEROMONE A FACTOR RECEPTOR"/>
    <property type="match status" value="1"/>
</dbReference>
<dbReference type="InterPro" id="IPR000481">
    <property type="entry name" value="GPCR_Pheromne_B_alpha_rcpt"/>
</dbReference>
<evidence type="ECO:0000256" key="1">
    <source>
        <dbReference type="ARBA" id="ARBA00004141"/>
    </source>
</evidence>
<keyword evidence="12" id="KW-1185">Reference proteome</keyword>
<keyword evidence="3" id="KW-0589">Pheromone response</keyword>
<evidence type="ECO:0000313" key="11">
    <source>
        <dbReference type="EMBL" id="KAJ8474654.1"/>
    </source>
</evidence>
<feature type="transmembrane region" description="Helical" evidence="10">
    <location>
        <begin position="168"/>
        <end position="191"/>
    </location>
</feature>
<reference evidence="11" key="1">
    <citation type="submission" date="2022-11" db="EMBL/GenBank/DDBJ databases">
        <title>Genome Sequence of Cubamyces cubensis.</title>
        <authorList>
            <person name="Buettner E."/>
        </authorList>
    </citation>
    <scope>NUCLEOTIDE SEQUENCE</scope>
    <source>
        <strain evidence="11">MPL-01</strain>
    </source>
</reference>
<name>A0AAD7TR73_9APHY</name>
<gene>
    <name evidence="11" type="ORF">ONZ51_g7061</name>
</gene>
<dbReference type="PRINTS" id="PR00901">
    <property type="entry name" value="PHEROMONEBAR"/>
</dbReference>
<feature type="transmembrane region" description="Helical" evidence="10">
    <location>
        <begin position="117"/>
        <end position="143"/>
    </location>
</feature>
<keyword evidence="9" id="KW-0807">Transducer</keyword>
<dbReference type="InterPro" id="IPR001499">
    <property type="entry name" value="GPCR_STE3"/>
</dbReference>
<dbReference type="GO" id="GO:0000750">
    <property type="term" value="P:pheromone-dependent signal transduction involved in conjugation with cellular fusion"/>
    <property type="evidence" value="ECO:0007669"/>
    <property type="project" value="TreeGrafter"/>
</dbReference>
<evidence type="ECO:0000256" key="2">
    <source>
        <dbReference type="ARBA" id="ARBA00011085"/>
    </source>
</evidence>
<accession>A0AAD7TR73</accession>
<comment type="caution">
    <text evidence="11">The sequence shown here is derived from an EMBL/GenBank/DDBJ whole genome shotgun (WGS) entry which is preliminary data.</text>
</comment>
<dbReference type="Proteomes" id="UP001215151">
    <property type="component" value="Unassembled WGS sequence"/>
</dbReference>
<comment type="similarity">
    <text evidence="2">Belongs to the G-protein coupled receptor 4 family.</text>
</comment>
<organism evidence="11 12">
    <name type="scientific">Trametes cubensis</name>
    <dbReference type="NCBI Taxonomy" id="1111947"/>
    <lineage>
        <taxon>Eukaryota</taxon>
        <taxon>Fungi</taxon>
        <taxon>Dikarya</taxon>
        <taxon>Basidiomycota</taxon>
        <taxon>Agaricomycotina</taxon>
        <taxon>Agaricomycetes</taxon>
        <taxon>Polyporales</taxon>
        <taxon>Polyporaceae</taxon>
        <taxon>Trametes</taxon>
    </lineage>
</organism>
<evidence type="ECO:0008006" key="13">
    <source>
        <dbReference type="Google" id="ProtNLM"/>
    </source>
</evidence>
<dbReference type="GO" id="GO:0005886">
    <property type="term" value="C:plasma membrane"/>
    <property type="evidence" value="ECO:0007669"/>
    <property type="project" value="TreeGrafter"/>
</dbReference>
<proteinExistence type="inferred from homology"/>
<dbReference type="CDD" id="cd14966">
    <property type="entry name" value="7tmD_STE3"/>
    <property type="match status" value="1"/>
</dbReference>
<sequence length="446" mass="50015">MLWTSLSCLNEFVNTVVWAHDAIDHAPLWCEISTRLTIAASVGIPAAAMCINQRLYSISRVQAVMVTRAEKRRAVLIDTFICVLFPLIIMALSYIVQGHRYNILEELGCFPALYNTLLTYFLVNWWPLVLGFIASVYCVLTLLEFNRRRAQFNEFLSSKRSSLTLGRYFRLMALSTTSLLLMIPISSYGIYLNVTTQPLGPWVSWSDTHFDFDRIEQVAAVMWRSSHTSVVVHELNRWLSPACAFIFFMYFGVASEARRNYSKAFWFVMGKFGLKPKTRSQKSGLQSLSNVPTPMKFASASEPLPAYDYPKPPRLDNTSSFASSMPSFHEEKDLSTYCSLGSATTLPSGNTTPIYDRFARRDPAEFPQDAIPPLPPFPLLPTSPSETAVRSPTDSVFSHDSEQSAVSLSFTDIEAAYGARVPSFVSLSVEQTSEPPTPFNLHHAAP</sequence>
<dbReference type="PRINTS" id="PR00899">
    <property type="entry name" value="GPCRSTE3"/>
</dbReference>
<evidence type="ECO:0000256" key="3">
    <source>
        <dbReference type="ARBA" id="ARBA00022507"/>
    </source>
</evidence>
<protein>
    <recommendedName>
        <fullName evidence="13">Pheromone receptor</fullName>
    </recommendedName>
</protein>
<dbReference type="Pfam" id="PF02076">
    <property type="entry name" value="STE3"/>
    <property type="match status" value="1"/>
</dbReference>
<keyword evidence="6" id="KW-0297">G-protein coupled receptor</keyword>
<keyword evidence="8" id="KW-0675">Receptor</keyword>
<evidence type="ECO:0000256" key="6">
    <source>
        <dbReference type="ARBA" id="ARBA00023040"/>
    </source>
</evidence>
<evidence type="ECO:0000256" key="10">
    <source>
        <dbReference type="SAM" id="Phobius"/>
    </source>
</evidence>
<evidence type="ECO:0000313" key="12">
    <source>
        <dbReference type="Proteomes" id="UP001215151"/>
    </source>
</evidence>
<dbReference type="AlphaFoldDB" id="A0AAD7TR73"/>
<dbReference type="PANTHER" id="PTHR28097:SF1">
    <property type="entry name" value="PHEROMONE A FACTOR RECEPTOR"/>
    <property type="match status" value="1"/>
</dbReference>
<evidence type="ECO:0000256" key="7">
    <source>
        <dbReference type="ARBA" id="ARBA00023136"/>
    </source>
</evidence>
<evidence type="ECO:0000256" key="8">
    <source>
        <dbReference type="ARBA" id="ARBA00023170"/>
    </source>
</evidence>
<evidence type="ECO:0000256" key="4">
    <source>
        <dbReference type="ARBA" id="ARBA00022692"/>
    </source>
</evidence>
<keyword evidence="7 10" id="KW-0472">Membrane</keyword>
<comment type="subcellular location">
    <subcellularLocation>
        <location evidence="1">Membrane</location>
        <topology evidence="1">Multi-pass membrane protein</topology>
    </subcellularLocation>
</comment>
<feature type="transmembrane region" description="Helical" evidence="10">
    <location>
        <begin position="235"/>
        <end position="253"/>
    </location>
</feature>
<dbReference type="EMBL" id="JAPEVG010000181">
    <property type="protein sequence ID" value="KAJ8474654.1"/>
    <property type="molecule type" value="Genomic_DNA"/>
</dbReference>
<evidence type="ECO:0000256" key="9">
    <source>
        <dbReference type="ARBA" id="ARBA00023224"/>
    </source>
</evidence>
<feature type="transmembrane region" description="Helical" evidence="10">
    <location>
        <begin position="75"/>
        <end position="97"/>
    </location>
</feature>